<gene>
    <name evidence="8" type="primary">panC</name>
    <name evidence="9" type="ORF">SAMN04488120_10247</name>
</gene>
<dbReference type="EMBL" id="FOOC01000002">
    <property type="protein sequence ID" value="SFF30539.1"/>
    <property type="molecule type" value="Genomic_DNA"/>
</dbReference>
<dbReference type="InterPro" id="IPR014729">
    <property type="entry name" value="Rossmann-like_a/b/a_fold"/>
</dbReference>
<dbReference type="UniPathway" id="UPA00028">
    <property type="reaction ID" value="UER00005"/>
</dbReference>
<dbReference type="RefSeq" id="WP_091530912.1">
    <property type="nucleotide sequence ID" value="NZ_FOOC01000002.1"/>
</dbReference>
<dbReference type="GO" id="GO:0015940">
    <property type="term" value="P:pantothenate biosynthetic process"/>
    <property type="evidence" value="ECO:0007669"/>
    <property type="project" value="UniProtKB-UniRule"/>
</dbReference>
<feature type="active site" description="Proton donor" evidence="8">
    <location>
        <position position="37"/>
    </location>
</feature>
<dbReference type="CDD" id="cd00560">
    <property type="entry name" value="PanC"/>
    <property type="match status" value="1"/>
</dbReference>
<sequence length="284" mass="31409">MKTVATVSELRTQLRRWRAAGDRIAFVPTMGNLHRGHLRLMEVARGYAERIVASIFVNPLQFGPSEDFDRYPRTLAQDQAALIATGVDLLFAPSVAEMYPRGRAGLTTIRVPGPSDGLEGEFRPGHFEGVATVVNILFNLVQPDVALFGEKDYQQLAVIRQMVADLHMPVQIVGVPTERDVDGLALSSRNQYLSPAERAQAPALYRALQAAAMALRSGRRDFETISSEQCKILESQGFKPQYLAIRRPDLGRPAPDDPQFVVLVAAYLGNTRLIDNIQVNVTEI</sequence>
<dbReference type="InterPro" id="IPR042176">
    <property type="entry name" value="Pantoate_ligase_C"/>
</dbReference>
<accession>A0A1I2HLA4</accession>
<keyword evidence="10" id="KW-1185">Reference proteome</keyword>
<dbReference type="OrthoDB" id="9773087at2"/>
<comment type="catalytic activity">
    <reaction evidence="7 8">
        <text>(R)-pantoate + beta-alanine + ATP = (R)-pantothenate + AMP + diphosphate + H(+)</text>
        <dbReference type="Rhea" id="RHEA:10912"/>
        <dbReference type="ChEBI" id="CHEBI:15378"/>
        <dbReference type="ChEBI" id="CHEBI:15980"/>
        <dbReference type="ChEBI" id="CHEBI:29032"/>
        <dbReference type="ChEBI" id="CHEBI:30616"/>
        <dbReference type="ChEBI" id="CHEBI:33019"/>
        <dbReference type="ChEBI" id="CHEBI:57966"/>
        <dbReference type="ChEBI" id="CHEBI:456215"/>
        <dbReference type="EC" id="6.3.2.1"/>
    </reaction>
</comment>
<evidence type="ECO:0000256" key="4">
    <source>
        <dbReference type="ARBA" id="ARBA00022655"/>
    </source>
</evidence>
<feature type="binding site" evidence="8">
    <location>
        <position position="61"/>
    </location>
    <ligand>
        <name>beta-alanine</name>
        <dbReference type="ChEBI" id="CHEBI:57966"/>
    </ligand>
</feature>
<evidence type="ECO:0000313" key="9">
    <source>
        <dbReference type="EMBL" id="SFF30539.1"/>
    </source>
</evidence>
<name>A0A1I2HLA4_9GAMM</name>
<evidence type="ECO:0000256" key="6">
    <source>
        <dbReference type="ARBA" id="ARBA00022840"/>
    </source>
</evidence>
<evidence type="ECO:0000256" key="3">
    <source>
        <dbReference type="ARBA" id="ARBA00022598"/>
    </source>
</evidence>
<dbReference type="Gene3D" id="3.30.1300.10">
    <property type="entry name" value="Pantoate-beta-alanine ligase, C-terminal domain"/>
    <property type="match status" value="1"/>
</dbReference>
<dbReference type="SUPFAM" id="SSF52374">
    <property type="entry name" value="Nucleotidylyl transferase"/>
    <property type="match status" value="1"/>
</dbReference>
<feature type="binding site" evidence="8">
    <location>
        <begin position="30"/>
        <end position="37"/>
    </location>
    <ligand>
        <name>ATP</name>
        <dbReference type="ChEBI" id="CHEBI:30616"/>
    </ligand>
</feature>
<evidence type="ECO:0000256" key="8">
    <source>
        <dbReference type="HAMAP-Rule" id="MF_00158"/>
    </source>
</evidence>
<comment type="similarity">
    <text evidence="2 8">Belongs to the pantothenate synthetase family.</text>
</comment>
<comment type="subcellular location">
    <subcellularLocation>
        <location evidence="8">Cytoplasm</location>
    </subcellularLocation>
</comment>
<keyword evidence="5 8" id="KW-0547">Nucleotide-binding</keyword>
<keyword evidence="3 8" id="KW-0436">Ligase</keyword>
<comment type="pathway">
    <text evidence="1 8">Cofactor biosynthesis; (R)-pantothenate biosynthesis; (R)-pantothenate from (R)-pantoate and beta-alanine: step 1/1.</text>
</comment>
<dbReference type="EC" id="6.3.2.1" evidence="8"/>
<comment type="miscellaneous">
    <text evidence="8">The reaction proceeds by a bi uni uni bi ping pong mechanism.</text>
</comment>
<dbReference type="PANTHER" id="PTHR21299:SF1">
    <property type="entry name" value="PANTOATE--BETA-ALANINE LIGASE"/>
    <property type="match status" value="1"/>
</dbReference>
<feature type="binding site" evidence="8">
    <location>
        <position position="155"/>
    </location>
    <ligand>
        <name>(R)-pantoate</name>
        <dbReference type="ChEBI" id="CHEBI:15980"/>
    </ligand>
</feature>
<feature type="binding site" evidence="8">
    <location>
        <position position="61"/>
    </location>
    <ligand>
        <name>(R)-pantoate</name>
        <dbReference type="ChEBI" id="CHEBI:15980"/>
    </ligand>
</feature>
<comment type="subunit">
    <text evidence="8">Homodimer.</text>
</comment>
<dbReference type="Pfam" id="PF02569">
    <property type="entry name" value="Pantoate_ligase"/>
    <property type="match status" value="1"/>
</dbReference>
<dbReference type="GO" id="GO:0004592">
    <property type="term" value="F:pantoate-beta-alanine ligase activity"/>
    <property type="evidence" value="ECO:0007669"/>
    <property type="project" value="UniProtKB-UniRule"/>
</dbReference>
<evidence type="ECO:0000256" key="1">
    <source>
        <dbReference type="ARBA" id="ARBA00004990"/>
    </source>
</evidence>
<dbReference type="NCBIfam" id="TIGR00018">
    <property type="entry name" value="panC"/>
    <property type="match status" value="1"/>
</dbReference>
<evidence type="ECO:0000313" key="10">
    <source>
        <dbReference type="Proteomes" id="UP000199771"/>
    </source>
</evidence>
<dbReference type="AlphaFoldDB" id="A0A1I2HLA4"/>
<proteinExistence type="inferred from homology"/>
<dbReference type="Proteomes" id="UP000199771">
    <property type="component" value="Unassembled WGS sequence"/>
</dbReference>
<evidence type="ECO:0000256" key="5">
    <source>
        <dbReference type="ARBA" id="ARBA00022741"/>
    </source>
</evidence>
<evidence type="ECO:0000256" key="2">
    <source>
        <dbReference type="ARBA" id="ARBA00009256"/>
    </source>
</evidence>
<keyword evidence="8" id="KW-0963">Cytoplasm</keyword>
<dbReference type="GO" id="GO:0005524">
    <property type="term" value="F:ATP binding"/>
    <property type="evidence" value="ECO:0007669"/>
    <property type="project" value="UniProtKB-KW"/>
</dbReference>
<evidence type="ECO:0000256" key="7">
    <source>
        <dbReference type="ARBA" id="ARBA00048258"/>
    </source>
</evidence>
<keyword evidence="4 8" id="KW-0566">Pantothenate biosynthesis</keyword>
<dbReference type="FunFam" id="3.40.50.620:FF:000013">
    <property type="entry name" value="Pantothenate synthetase"/>
    <property type="match status" value="1"/>
</dbReference>
<comment type="function">
    <text evidence="8">Catalyzes the condensation of pantoate with beta-alanine in an ATP-dependent reaction via a pantoyl-adenylate intermediate.</text>
</comment>
<dbReference type="HAMAP" id="MF_00158">
    <property type="entry name" value="PanC"/>
    <property type="match status" value="1"/>
</dbReference>
<comment type="caution">
    <text evidence="8">Lacks conserved residue(s) required for the propagation of feature annotation.</text>
</comment>
<dbReference type="GO" id="GO:0005829">
    <property type="term" value="C:cytosol"/>
    <property type="evidence" value="ECO:0007669"/>
    <property type="project" value="TreeGrafter"/>
</dbReference>
<protein>
    <recommendedName>
        <fullName evidence="8">Pantothenate synthetase</fullName>
        <shortName evidence="8">PS</shortName>
        <ecNumber evidence="8">6.3.2.1</ecNumber>
    </recommendedName>
    <alternativeName>
        <fullName evidence="8">Pantoate--beta-alanine ligase</fullName>
    </alternativeName>
    <alternativeName>
        <fullName evidence="8">Pantoate-activating enzyme</fullName>
    </alternativeName>
</protein>
<dbReference type="InterPro" id="IPR003721">
    <property type="entry name" value="Pantoate_ligase"/>
</dbReference>
<dbReference type="STRING" id="1076937.SAMN04488120_10247"/>
<dbReference type="PANTHER" id="PTHR21299">
    <property type="entry name" value="CYTIDYLATE KINASE/PANTOATE-BETA-ALANINE LIGASE"/>
    <property type="match status" value="1"/>
</dbReference>
<feature type="binding site" evidence="8">
    <location>
        <begin position="149"/>
        <end position="152"/>
    </location>
    <ligand>
        <name>ATP</name>
        <dbReference type="ChEBI" id="CHEBI:30616"/>
    </ligand>
</feature>
<feature type="binding site" evidence="8">
    <location>
        <begin position="186"/>
        <end position="189"/>
    </location>
    <ligand>
        <name>ATP</name>
        <dbReference type="ChEBI" id="CHEBI:30616"/>
    </ligand>
</feature>
<organism evidence="9 10">
    <name type="scientific">Fontimonas thermophila</name>
    <dbReference type="NCBI Taxonomy" id="1076937"/>
    <lineage>
        <taxon>Bacteria</taxon>
        <taxon>Pseudomonadati</taxon>
        <taxon>Pseudomonadota</taxon>
        <taxon>Gammaproteobacteria</taxon>
        <taxon>Nevskiales</taxon>
        <taxon>Nevskiaceae</taxon>
        <taxon>Fontimonas</taxon>
    </lineage>
</organism>
<dbReference type="Gene3D" id="3.40.50.620">
    <property type="entry name" value="HUPs"/>
    <property type="match status" value="1"/>
</dbReference>
<reference evidence="9 10" key="1">
    <citation type="submission" date="2016-10" db="EMBL/GenBank/DDBJ databases">
        <authorList>
            <person name="de Groot N.N."/>
        </authorList>
    </citation>
    <scope>NUCLEOTIDE SEQUENCE [LARGE SCALE GENOMIC DNA]</scope>
    <source>
        <strain evidence="9 10">DSM 23609</strain>
    </source>
</reference>
<keyword evidence="6 8" id="KW-0067">ATP-binding</keyword>